<accession>A0A1V6TGQ7</accession>
<dbReference type="OrthoDB" id="2153847at2759"/>
<feature type="chain" id="PRO_5012935305" description="Ig-like domain-containing protein" evidence="2">
    <location>
        <begin position="20"/>
        <end position="357"/>
    </location>
</feature>
<reference evidence="4" key="1">
    <citation type="journal article" date="2017" name="Nat. Microbiol.">
        <title>Global analysis of biosynthetic gene clusters reveals vast potential of secondary metabolite production in Penicillium species.</title>
        <authorList>
            <person name="Nielsen J.C."/>
            <person name="Grijseels S."/>
            <person name="Prigent S."/>
            <person name="Ji B."/>
            <person name="Dainat J."/>
            <person name="Nielsen K.F."/>
            <person name="Frisvad J.C."/>
            <person name="Workman M."/>
            <person name="Nielsen J."/>
        </authorList>
    </citation>
    <scope>NUCLEOTIDE SEQUENCE [LARGE SCALE GENOMIC DNA]</scope>
    <source>
        <strain evidence="4">IBT 24891</strain>
    </source>
</reference>
<evidence type="ECO:0000313" key="4">
    <source>
        <dbReference type="Proteomes" id="UP000191285"/>
    </source>
</evidence>
<sequence length="357" mass="37121">MPTRKELLALTTLFLQVLARPAPGGEIGSPNGDLSGELELLYSQAFAYQPTQGTQHSNDESGNEPCPTCGGGSGDHDGGGHESGWPGPTVTVTGDCPPAPTSTVTITTDDGGNGVGTITITDTVTDTISQCTATTTENNIAPSTVTETDTETDTLTSTISSCTATTTDYKTVTADGSTITQTVTTAGPTQTETSTVTQAAETVTLPGSTETETETETTTDTITQTTTLTNNQIITSTATQTETETLEVTKTVTSDDCGETGNGGDGGLDYGICTDPTIKWAYGLDGRTDYSYTTNNQKDFPFGSSPTIGSPEDLVCNRLRSPCNAPQETIDKCYEAEQATANLTGQAAADKWNELMT</sequence>
<gene>
    <name evidence="3" type="ORF">PENSTE_c006G00579</name>
</gene>
<keyword evidence="2" id="KW-0732">Signal</keyword>
<feature type="signal peptide" evidence="2">
    <location>
        <begin position="1"/>
        <end position="19"/>
    </location>
</feature>
<dbReference type="EMBL" id="MLKD01000006">
    <property type="protein sequence ID" value="OQE25548.1"/>
    <property type="molecule type" value="Genomic_DNA"/>
</dbReference>
<evidence type="ECO:0000256" key="2">
    <source>
        <dbReference type="SAM" id="SignalP"/>
    </source>
</evidence>
<dbReference type="AlphaFoldDB" id="A0A1V6TGQ7"/>
<dbReference type="STRING" id="303698.A0A1V6TGQ7"/>
<dbReference type="Proteomes" id="UP000191285">
    <property type="component" value="Unassembled WGS sequence"/>
</dbReference>
<evidence type="ECO:0008006" key="5">
    <source>
        <dbReference type="Google" id="ProtNLM"/>
    </source>
</evidence>
<feature type="region of interest" description="Disordered" evidence="1">
    <location>
        <begin position="51"/>
        <end position="110"/>
    </location>
</feature>
<protein>
    <recommendedName>
        <fullName evidence="5">Ig-like domain-containing protein</fullName>
    </recommendedName>
</protein>
<evidence type="ECO:0000256" key="1">
    <source>
        <dbReference type="SAM" id="MobiDB-lite"/>
    </source>
</evidence>
<name>A0A1V6TGQ7_9EURO</name>
<proteinExistence type="predicted"/>
<evidence type="ECO:0000313" key="3">
    <source>
        <dbReference type="EMBL" id="OQE25548.1"/>
    </source>
</evidence>
<keyword evidence="4" id="KW-1185">Reference proteome</keyword>
<organism evidence="3 4">
    <name type="scientific">Penicillium steckii</name>
    <dbReference type="NCBI Taxonomy" id="303698"/>
    <lineage>
        <taxon>Eukaryota</taxon>
        <taxon>Fungi</taxon>
        <taxon>Dikarya</taxon>
        <taxon>Ascomycota</taxon>
        <taxon>Pezizomycotina</taxon>
        <taxon>Eurotiomycetes</taxon>
        <taxon>Eurotiomycetidae</taxon>
        <taxon>Eurotiales</taxon>
        <taxon>Aspergillaceae</taxon>
        <taxon>Penicillium</taxon>
    </lineage>
</organism>
<comment type="caution">
    <text evidence="3">The sequence shown here is derived from an EMBL/GenBank/DDBJ whole genome shotgun (WGS) entry which is preliminary data.</text>
</comment>